<name>A0A7R7HWD7_9ACTN</name>
<dbReference type="AlphaFoldDB" id="A0A7R7HWD7"/>
<sequence>MSGIRRQVMTIVGDVLREYGMRPAHRVEIEERGGGVRVRIACAQRVPQYVGDRIKTTVAHQLALDRDPSATILVAVVADRTLRAAGRPGGEQH</sequence>
<evidence type="ECO:0000313" key="1">
    <source>
        <dbReference type="EMBL" id="BCJ34028.1"/>
    </source>
</evidence>
<evidence type="ECO:0000313" key="2">
    <source>
        <dbReference type="Proteomes" id="UP000611640"/>
    </source>
</evidence>
<dbReference type="EMBL" id="AP023355">
    <property type="protein sequence ID" value="BCJ34028.1"/>
    <property type="molecule type" value="Genomic_DNA"/>
</dbReference>
<dbReference type="KEGG" id="atl:Athai_15310"/>
<reference evidence="1 2" key="1">
    <citation type="submission" date="2020-08" db="EMBL/GenBank/DDBJ databases">
        <title>Whole genome shotgun sequence of Actinocatenispora thailandica NBRC 105041.</title>
        <authorList>
            <person name="Komaki H."/>
            <person name="Tamura T."/>
        </authorList>
    </citation>
    <scope>NUCLEOTIDE SEQUENCE [LARGE SCALE GENOMIC DNA]</scope>
    <source>
        <strain evidence="1 2">NBRC 105041</strain>
    </source>
</reference>
<gene>
    <name evidence="1" type="ORF">Athai_15310</name>
</gene>
<dbReference type="Proteomes" id="UP000611640">
    <property type="component" value="Chromosome"/>
</dbReference>
<protein>
    <submittedName>
        <fullName evidence="1">Uncharacterized protein</fullName>
    </submittedName>
</protein>
<dbReference type="RefSeq" id="WP_203960813.1">
    <property type="nucleotide sequence ID" value="NZ_AP023355.1"/>
</dbReference>
<organism evidence="1 2">
    <name type="scientific">Actinocatenispora thailandica</name>
    <dbReference type="NCBI Taxonomy" id="227318"/>
    <lineage>
        <taxon>Bacteria</taxon>
        <taxon>Bacillati</taxon>
        <taxon>Actinomycetota</taxon>
        <taxon>Actinomycetes</taxon>
        <taxon>Micromonosporales</taxon>
        <taxon>Micromonosporaceae</taxon>
        <taxon>Actinocatenispora</taxon>
    </lineage>
</organism>
<accession>A0A7R7HWD7</accession>
<proteinExistence type="predicted"/>
<keyword evidence="2" id="KW-1185">Reference proteome</keyword>